<reference evidence="1" key="1">
    <citation type="submission" date="2022-06" db="EMBL/GenBank/DDBJ databases">
        <title>Rothia sp. isolated from sandalwood seedling.</title>
        <authorList>
            <person name="Tuikhar N."/>
            <person name="Kirdat K."/>
            <person name="Thorat V."/>
            <person name="Swetha P."/>
            <person name="Padma S."/>
            <person name="Sundararaj R."/>
            <person name="Yadav A."/>
        </authorList>
    </citation>
    <scope>NUCLEOTIDE SEQUENCE</scope>
    <source>
        <strain evidence="1">AR01</strain>
    </source>
</reference>
<dbReference type="RefSeq" id="WP_254164135.1">
    <property type="nucleotide sequence ID" value="NZ_JANAFB010000001.1"/>
</dbReference>
<dbReference type="Proteomes" id="UP001139502">
    <property type="component" value="Unassembled WGS sequence"/>
</dbReference>
<name>A0A9X2HCF1_9MICC</name>
<protein>
    <submittedName>
        <fullName evidence="1">Acetone carboxylase</fullName>
    </submittedName>
</protein>
<evidence type="ECO:0000313" key="1">
    <source>
        <dbReference type="EMBL" id="MCP3424519.1"/>
    </source>
</evidence>
<organism evidence="1 2">
    <name type="scientific">Rothia santali</name>
    <dbReference type="NCBI Taxonomy" id="2949643"/>
    <lineage>
        <taxon>Bacteria</taxon>
        <taxon>Bacillati</taxon>
        <taxon>Actinomycetota</taxon>
        <taxon>Actinomycetes</taxon>
        <taxon>Micrococcales</taxon>
        <taxon>Micrococcaceae</taxon>
        <taxon>Rothia</taxon>
    </lineage>
</organism>
<sequence>MDLTDLLGEREAERPVCSRRGCSAEGLHRIEWNNPKVHAPERRKVWLACDEHRDWLADFLSARGFLKRVAPLGGETR</sequence>
<dbReference type="AlphaFoldDB" id="A0A9X2HCF1"/>
<comment type="caution">
    <text evidence="1">The sequence shown here is derived from an EMBL/GenBank/DDBJ whole genome shotgun (WGS) entry which is preliminary data.</text>
</comment>
<keyword evidence="2" id="KW-1185">Reference proteome</keyword>
<dbReference type="EMBL" id="JANAFB010000001">
    <property type="protein sequence ID" value="MCP3424519.1"/>
    <property type="molecule type" value="Genomic_DNA"/>
</dbReference>
<proteinExistence type="predicted"/>
<accession>A0A9X2HCF1</accession>
<evidence type="ECO:0000313" key="2">
    <source>
        <dbReference type="Proteomes" id="UP001139502"/>
    </source>
</evidence>
<gene>
    <name evidence="1" type="ORF">NBM05_00320</name>
</gene>